<keyword evidence="7" id="KW-1185">Reference proteome</keyword>
<evidence type="ECO:0000313" key="8">
    <source>
        <dbReference type="RefSeq" id="XP_006822020.1"/>
    </source>
</evidence>
<comment type="subcellular location">
    <subcellularLocation>
        <location evidence="1">Membrane</location>
        <topology evidence="1">Multi-pass membrane protein</topology>
    </subcellularLocation>
</comment>
<protein>
    <submittedName>
        <fullName evidence="8">Zinc transporter ZIP14-like</fullName>
    </submittedName>
</protein>
<organism evidence="7 8">
    <name type="scientific">Saccoglossus kowalevskii</name>
    <name type="common">Acorn worm</name>
    <dbReference type="NCBI Taxonomy" id="10224"/>
    <lineage>
        <taxon>Eukaryota</taxon>
        <taxon>Metazoa</taxon>
        <taxon>Hemichordata</taxon>
        <taxon>Enteropneusta</taxon>
        <taxon>Harrimaniidae</taxon>
        <taxon>Saccoglossus</taxon>
    </lineage>
</organism>
<evidence type="ECO:0000313" key="7">
    <source>
        <dbReference type="Proteomes" id="UP000694865"/>
    </source>
</evidence>
<evidence type="ECO:0000256" key="4">
    <source>
        <dbReference type="ARBA" id="ARBA00022989"/>
    </source>
</evidence>
<evidence type="ECO:0000256" key="6">
    <source>
        <dbReference type="SAM" id="MobiDB-lite"/>
    </source>
</evidence>
<dbReference type="GeneID" id="100373331"/>
<keyword evidence="3" id="KW-0812">Transmembrane</keyword>
<feature type="compositionally biased region" description="Basic and acidic residues" evidence="6">
    <location>
        <begin position="190"/>
        <end position="206"/>
    </location>
</feature>
<evidence type="ECO:0000256" key="2">
    <source>
        <dbReference type="ARBA" id="ARBA00006939"/>
    </source>
</evidence>
<dbReference type="InterPro" id="IPR050799">
    <property type="entry name" value="ZIP_Transporter"/>
</dbReference>
<dbReference type="PANTHER" id="PTHR12191:SF37">
    <property type="entry name" value="ZINC TRANSPORTER FOI"/>
    <property type="match status" value="1"/>
</dbReference>
<evidence type="ECO:0000256" key="3">
    <source>
        <dbReference type="ARBA" id="ARBA00022692"/>
    </source>
</evidence>
<gene>
    <name evidence="8" type="primary">LOC100373331</name>
</gene>
<feature type="region of interest" description="Disordered" evidence="6">
    <location>
        <begin position="190"/>
        <end position="233"/>
    </location>
</feature>
<dbReference type="PANTHER" id="PTHR12191">
    <property type="entry name" value="SOLUTE CARRIER FAMILY 39"/>
    <property type="match status" value="1"/>
</dbReference>
<comment type="similarity">
    <text evidence="2">Belongs to the ZIP transporter (TC 2.A.5) family.</text>
</comment>
<evidence type="ECO:0000256" key="1">
    <source>
        <dbReference type="ARBA" id="ARBA00004141"/>
    </source>
</evidence>
<dbReference type="InterPro" id="IPR003689">
    <property type="entry name" value="ZIP"/>
</dbReference>
<keyword evidence="5" id="KW-0472">Membrane</keyword>
<sequence>MVTLQCYTSEEILQIHNMDSDIDIDRHKMVEMCPVILQQISKGCADDDDADQDDGDDDETLDFEHFWLHRVLRNVGNETDDSDDSPTAAEAVGTLSGSALLHLLPEAHRVPAGELDFVWINTTALGGIYLFFLTEKIMKIYINRKKRLAKEAETTGVELISVDICSLMAKPGHSEHRILDPVKEAANPIDKDKCIDTSDDTSKDTTDSENSEILENEVAVATSATSKDNDLQV</sequence>
<name>A0ABM0MPS9_SACKO</name>
<evidence type="ECO:0000256" key="5">
    <source>
        <dbReference type="ARBA" id="ARBA00023136"/>
    </source>
</evidence>
<reference evidence="8" key="1">
    <citation type="submission" date="2025-08" db="UniProtKB">
        <authorList>
            <consortium name="RefSeq"/>
        </authorList>
    </citation>
    <scope>IDENTIFICATION</scope>
    <source>
        <tissue evidence="8">Testes</tissue>
    </source>
</reference>
<dbReference type="Proteomes" id="UP000694865">
    <property type="component" value="Unplaced"/>
</dbReference>
<accession>A0ABM0MPS9</accession>
<dbReference type="Pfam" id="PF02535">
    <property type="entry name" value="Zip"/>
    <property type="match status" value="1"/>
</dbReference>
<keyword evidence="4" id="KW-1133">Transmembrane helix</keyword>
<proteinExistence type="inferred from homology"/>
<dbReference type="RefSeq" id="XP_006822020.1">
    <property type="nucleotide sequence ID" value="XM_006821957.1"/>
</dbReference>